<protein>
    <submittedName>
        <fullName evidence="1">Uncharacterized protein</fullName>
    </submittedName>
</protein>
<organism evidence="1 2">
    <name type="scientific">Actinoallomurus bryophytorum</name>
    <dbReference type="NCBI Taxonomy" id="1490222"/>
    <lineage>
        <taxon>Bacteria</taxon>
        <taxon>Bacillati</taxon>
        <taxon>Actinomycetota</taxon>
        <taxon>Actinomycetes</taxon>
        <taxon>Streptosporangiales</taxon>
        <taxon>Thermomonosporaceae</taxon>
        <taxon>Actinoallomurus</taxon>
    </lineage>
</organism>
<name>A0A543CUG7_9ACTN</name>
<evidence type="ECO:0000313" key="1">
    <source>
        <dbReference type="EMBL" id="TQM00750.1"/>
    </source>
</evidence>
<accession>A0A543CUG7</accession>
<reference evidence="1 2" key="1">
    <citation type="submission" date="2019-06" db="EMBL/GenBank/DDBJ databases">
        <title>Sequencing the genomes of 1000 actinobacteria strains.</title>
        <authorList>
            <person name="Klenk H.-P."/>
        </authorList>
    </citation>
    <scope>NUCLEOTIDE SEQUENCE [LARGE SCALE GENOMIC DNA]</scope>
    <source>
        <strain evidence="1 2">DSM 102200</strain>
    </source>
</reference>
<comment type="caution">
    <text evidence="1">The sequence shown here is derived from an EMBL/GenBank/DDBJ whole genome shotgun (WGS) entry which is preliminary data.</text>
</comment>
<gene>
    <name evidence="1" type="ORF">FB559_6471</name>
</gene>
<dbReference type="EMBL" id="VFOZ01000001">
    <property type="protein sequence ID" value="TQM00750.1"/>
    <property type="molecule type" value="Genomic_DNA"/>
</dbReference>
<evidence type="ECO:0000313" key="2">
    <source>
        <dbReference type="Proteomes" id="UP000316096"/>
    </source>
</evidence>
<keyword evidence="2" id="KW-1185">Reference proteome</keyword>
<dbReference type="AlphaFoldDB" id="A0A543CUG7"/>
<proteinExistence type="predicted"/>
<dbReference type="Proteomes" id="UP000316096">
    <property type="component" value="Unassembled WGS sequence"/>
</dbReference>
<sequence>MIFVIFNPGVVALTTTDSDPVTIPQATGGEG</sequence>